<sequence>MNPSTKAILISLLIFLGIFILVLLFFKGILGLTEGPVAGMISAVIAALFSPRRTIINKQSGKEVQLKWFFSDRIYIIK</sequence>
<comment type="caution">
    <text evidence="2">The sequence shown here is derived from an EMBL/GenBank/DDBJ whole genome shotgun (WGS) entry which is preliminary data.</text>
</comment>
<gene>
    <name evidence="2" type="ORF">GCM10011444_05580</name>
</gene>
<reference evidence="3" key="1">
    <citation type="journal article" date="2019" name="Int. J. Syst. Evol. Microbiol.">
        <title>The Global Catalogue of Microorganisms (GCM) 10K type strain sequencing project: providing services to taxonomists for standard genome sequencing and annotation.</title>
        <authorList>
            <consortium name="The Broad Institute Genomics Platform"/>
            <consortium name="The Broad Institute Genome Sequencing Center for Infectious Disease"/>
            <person name="Wu L."/>
            <person name="Ma J."/>
        </authorList>
    </citation>
    <scope>NUCLEOTIDE SEQUENCE [LARGE SCALE GENOMIC DNA]</scope>
    <source>
        <strain evidence="3">CCM 8681</strain>
    </source>
</reference>
<accession>A0ABQ2BUZ5</accession>
<keyword evidence="1" id="KW-0812">Transmembrane</keyword>
<keyword evidence="3" id="KW-1185">Reference proteome</keyword>
<dbReference type="Proteomes" id="UP000624701">
    <property type="component" value="Unassembled WGS sequence"/>
</dbReference>
<name>A0ABQ2BUZ5_9FLAO</name>
<evidence type="ECO:0000313" key="3">
    <source>
        <dbReference type="Proteomes" id="UP000624701"/>
    </source>
</evidence>
<dbReference type="RefSeq" id="WP_188373175.1">
    <property type="nucleotide sequence ID" value="NZ_BMDQ01000001.1"/>
</dbReference>
<organism evidence="2 3">
    <name type="scientific">Winogradskyella haliclonae</name>
    <dbReference type="NCBI Taxonomy" id="2048558"/>
    <lineage>
        <taxon>Bacteria</taxon>
        <taxon>Pseudomonadati</taxon>
        <taxon>Bacteroidota</taxon>
        <taxon>Flavobacteriia</taxon>
        <taxon>Flavobacteriales</taxon>
        <taxon>Flavobacteriaceae</taxon>
        <taxon>Winogradskyella</taxon>
    </lineage>
</organism>
<keyword evidence="1" id="KW-0472">Membrane</keyword>
<evidence type="ECO:0000256" key="1">
    <source>
        <dbReference type="SAM" id="Phobius"/>
    </source>
</evidence>
<evidence type="ECO:0000313" key="2">
    <source>
        <dbReference type="EMBL" id="GGI56249.1"/>
    </source>
</evidence>
<feature type="transmembrane region" description="Helical" evidence="1">
    <location>
        <begin position="32"/>
        <end position="50"/>
    </location>
</feature>
<proteinExistence type="predicted"/>
<dbReference type="EMBL" id="BMDQ01000001">
    <property type="protein sequence ID" value="GGI56249.1"/>
    <property type="molecule type" value="Genomic_DNA"/>
</dbReference>
<protein>
    <submittedName>
        <fullName evidence="2">Uncharacterized protein</fullName>
    </submittedName>
</protein>
<keyword evidence="1" id="KW-1133">Transmembrane helix</keyword>
<feature type="transmembrane region" description="Helical" evidence="1">
    <location>
        <begin position="7"/>
        <end position="26"/>
    </location>
</feature>